<dbReference type="EMBL" id="DUFG01000033">
    <property type="protein sequence ID" value="HIH08982.1"/>
    <property type="molecule type" value="Genomic_DNA"/>
</dbReference>
<evidence type="ECO:0000313" key="2">
    <source>
        <dbReference type="EMBL" id="MBS3059197.1"/>
    </source>
</evidence>
<dbReference type="EMBL" id="JAGVWF010000028">
    <property type="protein sequence ID" value="MBS3059197.1"/>
    <property type="molecule type" value="Genomic_DNA"/>
</dbReference>
<gene>
    <name evidence="1" type="ORF">HA237_06525</name>
    <name evidence="2" type="ORF">J4224_02095</name>
</gene>
<reference evidence="2" key="2">
    <citation type="submission" date="2021-03" db="EMBL/GenBank/DDBJ databases">
        <authorList>
            <person name="Jaffe A."/>
        </authorList>
    </citation>
    <scope>NUCLEOTIDE SEQUENCE</scope>
    <source>
        <strain evidence="2">RIFCSPHIGHO2_01_FULL_GW2011_AR10_43_9</strain>
    </source>
</reference>
<proteinExistence type="predicted"/>
<dbReference type="Pfam" id="PF02643">
    <property type="entry name" value="DUF192"/>
    <property type="match status" value="1"/>
</dbReference>
<reference evidence="1" key="1">
    <citation type="journal article" date="2020" name="bioRxiv">
        <title>A rank-normalized archaeal taxonomy based on genome phylogeny resolves widespread incomplete and uneven classifications.</title>
        <authorList>
            <person name="Rinke C."/>
            <person name="Chuvochina M."/>
            <person name="Mussig A.J."/>
            <person name="Chaumeil P.-A."/>
            <person name="Waite D.W."/>
            <person name="Whitman W.B."/>
            <person name="Parks D.H."/>
            <person name="Hugenholtz P."/>
        </authorList>
    </citation>
    <scope>NUCLEOTIDE SEQUENCE</scope>
    <source>
        <strain evidence="1">UBA10011</strain>
    </source>
</reference>
<evidence type="ECO:0000313" key="1">
    <source>
        <dbReference type="EMBL" id="HIH08982.1"/>
    </source>
</evidence>
<protein>
    <submittedName>
        <fullName evidence="1">DUF192 domain-containing protein</fullName>
    </submittedName>
</protein>
<dbReference type="InterPro" id="IPR003795">
    <property type="entry name" value="DUF192"/>
</dbReference>
<dbReference type="PANTHER" id="PTHR37953:SF1">
    <property type="entry name" value="UPF0127 PROTEIN MJ1496"/>
    <property type="match status" value="1"/>
</dbReference>
<name>A0A7J4IU70_9ARCH</name>
<dbReference type="InterPro" id="IPR038695">
    <property type="entry name" value="Saro_0823-like_sf"/>
</dbReference>
<dbReference type="PANTHER" id="PTHR37953">
    <property type="entry name" value="UPF0127 PROTEIN MJ1496"/>
    <property type="match status" value="1"/>
</dbReference>
<dbReference type="PROSITE" id="PS51257">
    <property type="entry name" value="PROKAR_LIPOPROTEIN"/>
    <property type="match status" value="1"/>
</dbReference>
<accession>A0A7J4IU70</accession>
<dbReference type="AlphaFoldDB" id="A0A7J4IU70"/>
<dbReference type="Proteomes" id="UP000683213">
    <property type="component" value="Unassembled WGS sequence"/>
</dbReference>
<comment type="caution">
    <text evidence="1">The sequence shown here is derived from an EMBL/GenBank/DDBJ whole genome shotgun (WGS) entry which is preliminary data.</text>
</comment>
<reference evidence="2" key="3">
    <citation type="submission" date="2021-05" db="EMBL/GenBank/DDBJ databases">
        <title>Protein family content uncovers lineage relationships and bacterial pathway maintenance mechanisms in DPANN archaea.</title>
        <authorList>
            <person name="Castelle C.J."/>
            <person name="Meheust R."/>
            <person name="Jaffe A.L."/>
            <person name="Seitz K."/>
            <person name="Gong X."/>
            <person name="Baker B.J."/>
            <person name="Banfield J.F."/>
        </authorList>
    </citation>
    <scope>NUCLEOTIDE SEQUENCE</scope>
    <source>
        <strain evidence="2">RIFCSPHIGHO2_01_FULL_GW2011_AR10_43_9</strain>
    </source>
</reference>
<organism evidence="1 3">
    <name type="scientific">Candidatus Iainarchaeum sp</name>
    <dbReference type="NCBI Taxonomy" id="3101447"/>
    <lineage>
        <taxon>Archaea</taxon>
        <taxon>Candidatus Iainarchaeota</taxon>
        <taxon>Candidatus Iainarchaeia</taxon>
        <taxon>Candidatus Iainarchaeales</taxon>
        <taxon>Candidatus Iainarchaeaceae</taxon>
        <taxon>Candidatus Iainarchaeum</taxon>
    </lineage>
</organism>
<dbReference type="Proteomes" id="UP000577419">
    <property type="component" value="Unassembled WGS sequence"/>
</dbReference>
<dbReference type="Gene3D" id="2.60.120.1140">
    <property type="entry name" value="Protein of unknown function DUF192"/>
    <property type="match status" value="1"/>
</dbReference>
<sequence>MKKFALLFVVLLSLGCVQQPQQGATTPTVCVQGKACIEVETADEAGEQALGLMFRESLPENSGMLFIFPDSSPRSFWMKNTLIPLDIMWIDESKKIAGITENVQPCKADPCPSYPSRKPVKYVLEVNAGFAGRKGIKENDSVEFDLPE</sequence>
<evidence type="ECO:0000313" key="3">
    <source>
        <dbReference type="Proteomes" id="UP000577419"/>
    </source>
</evidence>